<evidence type="ECO:0000259" key="2">
    <source>
        <dbReference type="PROSITE" id="PS50175"/>
    </source>
</evidence>
<dbReference type="PROSITE" id="PS50175">
    <property type="entry name" value="ASP_PROT_RETROV"/>
    <property type="match status" value="1"/>
</dbReference>
<dbReference type="GO" id="GO:0004190">
    <property type="term" value="F:aspartic-type endopeptidase activity"/>
    <property type="evidence" value="ECO:0007669"/>
    <property type="project" value="InterPro"/>
</dbReference>
<dbReference type="InterPro" id="IPR043502">
    <property type="entry name" value="DNA/RNA_pol_sf"/>
</dbReference>
<feature type="domain" description="Peptidase A2" evidence="2">
    <location>
        <begin position="229"/>
        <end position="343"/>
    </location>
</feature>
<dbReference type="GO" id="GO:0006508">
    <property type="term" value="P:proteolysis"/>
    <property type="evidence" value="ECO:0007669"/>
    <property type="project" value="InterPro"/>
</dbReference>
<organism evidence="3 4">
    <name type="scientific">Heterorhabditis bacteriophora</name>
    <name type="common">Entomopathogenic nematode worm</name>
    <dbReference type="NCBI Taxonomy" id="37862"/>
    <lineage>
        <taxon>Eukaryota</taxon>
        <taxon>Metazoa</taxon>
        <taxon>Ecdysozoa</taxon>
        <taxon>Nematoda</taxon>
        <taxon>Chromadorea</taxon>
        <taxon>Rhabditida</taxon>
        <taxon>Rhabditina</taxon>
        <taxon>Rhabditomorpha</taxon>
        <taxon>Strongyloidea</taxon>
        <taxon>Heterorhabditidae</taxon>
        <taxon>Heterorhabditis</taxon>
    </lineage>
</organism>
<dbReference type="Proteomes" id="UP000095283">
    <property type="component" value="Unplaced"/>
</dbReference>
<dbReference type="PANTHER" id="PTHR47331:SF5">
    <property type="entry name" value="RIBONUCLEASE H"/>
    <property type="match status" value="1"/>
</dbReference>
<evidence type="ECO:0000313" key="4">
    <source>
        <dbReference type="WBParaSite" id="Hba_01510"/>
    </source>
</evidence>
<dbReference type="SUPFAM" id="SSF56672">
    <property type="entry name" value="DNA/RNA polymerases"/>
    <property type="match status" value="1"/>
</dbReference>
<sequence>MEDDDPLWKQLMYKKFPASIRKQVFLKMQENNNIWTVKQMLDNIDKLITSTEMYEEDEMRSYAPESRHSSKPNRTNNTTLRNNIPQEILCRFCQHHGHRDAECNIHRTPSERRNSLRNRTICWKCLSVTHTSRQCTRENCSQCGQNHHRLLCLGRAPTAPYPNETRTNTWNQAQHRNEEKQISASQNSSIANNSLNHVNASENNSLRQNILMTADAEIWNHNTNQFELLIILFDSGSHLSFIQESHAKYLKLETSVSTQITLSGLGGCTGSFNSNTAPVRFRTSIGQILNIQLLTKLLISNSFQSATVAKQDLQFLQQLNVTLSNPRISGEIIQPKILIGLDLWVEFIKVTNAIIVIPSGLLLQPTVFCVHNLSVIKEEDSNRHKELNRKYSLEGLRISDDLTNQEDETFEYIKKYSKRIKYTKEGVVTPFPLKESIVNLKDNFNITYRRLTNLIESLRSKPDQIDWYHKILKAYADEGIIESADESIPQRAVTFYLLHRGVWKPAKATLLRIVFDASQRNRSSLSLNDCIYEGSSFINKIHDILIAAFVQIQLPEEHKHLIHFLRVKDTEKPLDRSNIKIFRFTRVPLGINASRSILNMTISKRMIDIGTPLAMKILNKLYEDNFAESKQYFQEIRMNLRDFISNDKTFNERIPERDRASKGEMKLIRMKYNSETDMFQIDVKFPKQTALTKRSVISQIHSLIALLLVNHKLFFRELFCKTLK</sequence>
<dbReference type="PANTHER" id="PTHR47331">
    <property type="entry name" value="PHD-TYPE DOMAIN-CONTAINING PROTEIN"/>
    <property type="match status" value="1"/>
</dbReference>
<feature type="region of interest" description="Disordered" evidence="1">
    <location>
        <begin position="57"/>
        <end position="80"/>
    </location>
</feature>
<keyword evidence="3" id="KW-1185">Reference proteome</keyword>
<dbReference type="AlphaFoldDB" id="A0A1I7WA22"/>
<evidence type="ECO:0000256" key="1">
    <source>
        <dbReference type="SAM" id="MobiDB-lite"/>
    </source>
</evidence>
<accession>A0A1I7WA22</accession>
<dbReference type="WBParaSite" id="Hba_01510">
    <property type="protein sequence ID" value="Hba_01510"/>
    <property type="gene ID" value="Hba_01510"/>
</dbReference>
<dbReference type="InterPro" id="IPR001995">
    <property type="entry name" value="Peptidase_A2_cat"/>
</dbReference>
<protein>
    <submittedName>
        <fullName evidence="4">Peptidase A2 domain-containing protein</fullName>
    </submittedName>
</protein>
<proteinExistence type="predicted"/>
<evidence type="ECO:0000313" key="3">
    <source>
        <dbReference type="Proteomes" id="UP000095283"/>
    </source>
</evidence>
<name>A0A1I7WA22_HETBA</name>
<reference evidence="4" key="1">
    <citation type="submission" date="2016-11" db="UniProtKB">
        <authorList>
            <consortium name="WormBaseParasite"/>
        </authorList>
    </citation>
    <scope>IDENTIFICATION</scope>
</reference>